<name>A0ACC1MMA3_9APHY</name>
<evidence type="ECO:0000313" key="2">
    <source>
        <dbReference type="Proteomes" id="UP001144978"/>
    </source>
</evidence>
<dbReference type="EMBL" id="JANSHE010006169">
    <property type="protein sequence ID" value="KAJ2967945.1"/>
    <property type="molecule type" value="Genomic_DNA"/>
</dbReference>
<organism evidence="1 2">
    <name type="scientific">Trametes sanguinea</name>
    <dbReference type="NCBI Taxonomy" id="158606"/>
    <lineage>
        <taxon>Eukaryota</taxon>
        <taxon>Fungi</taxon>
        <taxon>Dikarya</taxon>
        <taxon>Basidiomycota</taxon>
        <taxon>Agaricomycotina</taxon>
        <taxon>Agaricomycetes</taxon>
        <taxon>Polyporales</taxon>
        <taxon>Polyporaceae</taxon>
        <taxon>Trametes</taxon>
    </lineage>
</organism>
<keyword evidence="2" id="KW-1185">Reference proteome</keyword>
<dbReference type="Proteomes" id="UP001144978">
    <property type="component" value="Unassembled WGS sequence"/>
</dbReference>
<proteinExistence type="predicted"/>
<protein>
    <submittedName>
        <fullName evidence="1">Uncharacterized protein</fullName>
    </submittedName>
</protein>
<reference evidence="1" key="1">
    <citation type="submission" date="2022-08" db="EMBL/GenBank/DDBJ databases">
        <title>Genome Sequence of Pycnoporus sanguineus.</title>
        <authorList>
            <person name="Buettner E."/>
        </authorList>
    </citation>
    <scope>NUCLEOTIDE SEQUENCE</scope>
    <source>
        <strain evidence="1">CG-C14</strain>
    </source>
</reference>
<sequence length="85" mass="9022">MTKYTRSTETAHTTRTRQQITCPPAKATPGPGVRPGPEKNPVRSDPPSPARPRPRPCRAACPADSDGPLSGRVPPLDADRPTAPC</sequence>
<comment type="caution">
    <text evidence="1">The sequence shown here is derived from an EMBL/GenBank/DDBJ whole genome shotgun (WGS) entry which is preliminary data.</text>
</comment>
<accession>A0ACC1MMA3</accession>
<gene>
    <name evidence="1" type="ORF">NUW54_g13361</name>
</gene>
<evidence type="ECO:0000313" key="1">
    <source>
        <dbReference type="EMBL" id="KAJ2967945.1"/>
    </source>
</evidence>